<dbReference type="AlphaFoldDB" id="A0A5C6DK76"/>
<evidence type="ECO:0000256" key="1">
    <source>
        <dbReference type="SAM" id="SignalP"/>
    </source>
</evidence>
<dbReference type="Proteomes" id="UP000319143">
    <property type="component" value="Unassembled WGS sequence"/>
</dbReference>
<name>A0A5C6DK76_9BACT</name>
<evidence type="ECO:0008006" key="4">
    <source>
        <dbReference type="Google" id="ProtNLM"/>
    </source>
</evidence>
<keyword evidence="3" id="KW-1185">Reference proteome</keyword>
<reference evidence="2 3" key="1">
    <citation type="submission" date="2019-02" db="EMBL/GenBank/DDBJ databases">
        <title>Deep-cultivation of Planctomycetes and their phenomic and genomic characterization uncovers novel biology.</title>
        <authorList>
            <person name="Wiegand S."/>
            <person name="Jogler M."/>
            <person name="Boedeker C."/>
            <person name="Pinto D."/>
            <person name="Vollmers J."/>
            <person name="Rivas-Marin E."/>
            <person name="Kohn T."/>
            <person name="Peeters S.H."/>
            <person name="Heuer A."/>
            <person name="Rast P."/>
            <person name="Oberbeckmann S."/>
            <person name="Bunk B."/>
            <person name="Jeske O."/>
            <person name="Meyerdierks A."/>
            <person name="Storesund J.E."/>
            <person name="Kallscheuer N."/>
            <person name="Luecker S."/>
            <person name="Lage O.M."/>
            <person name="Pohl T."/>
            <person name="Merkel B.J."/>
            <person name="Hornburger P."/>
            <person name="Mueller R.-W."/>
            <person name="Bruemmer F."/>
            <person name="Labrenz M."/>
            <person name="Spormann A.M."/>
            <person name="Op Den Camp H."/>
            <person name="Overmann J."/>
            <person name="Amann R."/>
            <person name="Jetten M.S.M."/>
            <person name="Mascher T."/>
            <person name="Medema M.H."/>
            <person name="Devos D.P."/>
            <person name="Kaster A.-K."/>
            <person name="Ovreas L."/>
            <person name="Rohde M."/>
            <person name="Galperin M.Y."/>
            <person name="Jogler C."/>
        </authorList>
    </citation>
    <scope>NUCLEOTIDE SEQUENCE [LARGE SCALE GENOMIC DNA]</scope>
    <source>
        <strain evidence="2 3">Poly41</strain>
    </source>
</reference>
<dbReference type="EMBL" id="SJPV01000005">
    <property type="protein sequence ID" value="TWU37022.1"/>
    <property type="molecule type" value="Genomic_DNA"/>
</dbReference>
<dbReference type="PROSITE" id="PS51257">
    <property type="entry name" value="PROKAR_LIPOPROTEIN"/>
    <property type="match status" value="1"/>
</dbReference>
<feature type="chain" id="PRO_5023151987" description="Secreted protein" evidence="1">
    <location>
        <begin position="21"/>
        <end position="54"/>
    </location>
</feature>
<accession>A0A5C6DK76</accession>
<sequence precursor="true">MLYRFLLLAVLAVPFSAALGCGSSSEPVPVTTSEEEIAAYEAGLEETDGGSARP</sequence>
<evidence type="ECO:0000313" key="3">
    <source>
        <dbReference type="Proteomes" id="UP000319143"/>
    </source>
</evidence>
<proteinExistence type="predicted"/>
<gene>
    <name evidence="2" type="ORF">Poly41_31480</name>
</gene>
<protein>
    <recommendedName>
        <fullName evidence="4">Secreted protein</fullName>
    </recommendedName>
</protein>
<organism evidence="2 3">
    <name type="scientific">Novipirellula artificiosorum</name>
    <dbReference type="NCBI Taxonomy" id="2528016"/>
    <lineage>
        <taxon>Bacteria</taxon>
        <taxon>Pseudomonadati</taxon>
        <taxon>Planctomycetota</taxon>
        <taxon>Planctomycetia</taxon>
        <taxon>Pirellulales</taxon>
        <taxon>Pirellulaceae</taxon>
        <taxon>Novipirellula</taxon>
    </lineage>
</organism>
<evidence type="ECO:0000313" key="2">
    <source>
        <dbReference type="EMBL" id="TWU37022.1"/>
    </source>
</evidence>
<keyword evidence="1" id="KW-0732">Signal</keyword>
<feature type="signal peptide" evidence="1">
    <location>
        <begin position="1"/>
        <end position="20"/>
    </location>
</feature>
<comment type="caution">
    <text evidence="2">The sequence shown here is derived from an EMBL/GenBank/DDBJ whole genome shotgun (WGS) entry which is preliminary data.</text>
</comment>
<dbReference type="RefSeq" id="WP_197231357.1">
    <property type="nucleotide sequence ID" value="NZ_SJPV01000005.1"/>
</dbReference>